<accession>A0A833LYB3</accession>
<evidence type="ECO:0000313" key="2">
    <source>
        <dbReference type="Proteomes" id="UP000460298"/>
    </source>
</evidence>
<evidence type="ECO:0008006" key="3">
    <source>
        <dbReference type="Google" id="ProtNLM"/>
    </source>
</evidence>
<protein>
    <recommendedName>
        <fullName evidence="3">UspA domain-containing protein</fullName>
    </recommendedName>
</protein>
<evidence type="ECO:0000313" key="1">
    <source>
        <dbReference type="EMBL" id="KAB2934206.1"/>
    </source>
</evidence>
<dbReference type="SUPFAM" id="SSF52402">
    <property type="entry name" value="Adenine nucleotide alpha hydrolases-like"/>
    <property type="match status" value="1"/>
</dbReference>
<name>A0A833LYB3_9LEPT</name>
<dbReference type="EMBL" id="WBUI01000003">
    <property type="protein sequence ID" value="KAB2934206.1"/>
    <property type="molecule type" value="Genomic_DNA"/>
</dbReference>
<proteinExistence type="predicted"/>
<sequence>MRRRIVLSIDSSSRGRKAVHWAVRAASTLQLDLTGLFLEDERILRMASLPLTKELGLLAGDVRAFETADVERHLRREARELELLLKQLTHQYRLSFSFETVRGDPFQAMHSRRQADDIMLLGFFDTRVHSIDWARQKSSGPIAVFLDDETHSKQTLAVAERLARQESRPLLILHPTALSADALAKLVGTLQVPIQTQSVSGIDQLVQRARLFHADLLVLPDGGRLGDPTYLQLLAGEIPVLLV</sequence>
<comment type="caution">
    <text evidence="1">The sequence shown here is derived from an EMBL/GenBank/DDBJ whole genome shotgun (WGS) entry which is preliminary data.</text>
</comment>
<gene>
    <name evidence="1" type="ORF">F9K24_04055</name>
</gene>
<reference evidence="1 2" key="1">
    <citation type="submission" date="2019-10" db="EMBL/GenBank/DDBJ databases">
        <title>Extracellular Electron Transfer in a Candidatus Methanoperedens spp. Enrichment Culture.</title>
        <authorList>
            <person name="Berger S."/>
            <person name="Rangel Shaw D."/>
            <person name="Berben T."/>
            <person name="In 'T Zandt M."/>
            <person name="Frank J."/>
            <person name="Reimann J."/>
            <person name="Jetten M.S.M."/>
            <person name="Welte C.U."/>
        </authorList>
    </citation>
    <scope>NUCLEOTIDE SEQUENCE [LARGE SCALE GENOMIC DNA]</scope>
    <source>
        <strain evidence="1">SB12</strain>
    </source>
</reference>
<dbReference type="Gene3D" id="3.40.50.12370">
    <property type="match status" value="1"/>
</dbReference>
<dbReference type="Proteomes" id="UP000460298">
    <property type="component" value="Unassembled WGS sequence"/>
</dbReference>
<organism evidence="1 2">
    <name type="scientific">Leptonema illini</name>
    <dbReference type="NCBI Taxonomy" id="183"/>
    <lineage>
        <taxon>Bacteria</taxon>
        <taxon>Pseudomonadati</taxon>
        <taxon>Spirochaetota</taxon>
        <taxon>Spirochaetia</taxon>
        <taxon>Leptospirales</taxon>
        <taxon>Leptospiraceae</taxon>
        <taxon>Leptonema</taxon>
    </lineage>
</organism>
<dbReference type="AlphaFoldDB" id="A0A833LYB3"/>